<dbReference type="AlphaFoldDB" id="A0A6B2LDU0"/>
<sequence>MAKATRVMSETLTKIDTIIELRDGRLPISSANPELQNIGKGRRRVIIFTKLDLCNKHKTQKHIQHIQNTSKTSVLTADARRVDDNLRKQLSKTCKTNNETLKQVWLICGMPNVGKSTFINSLIGQGRKAPISASPGWTRGQTLYQLRKENALLLDTPGVMVPGVLEPEQGLKLALCGCIQDTAVPGGIQIIAEYLLFFLNETRDGPKRYRAMYDVPEDVEPIFLFQQLSVFIKKKQGKNDEESSARHFVGEFRKGKLGHFTLDAVPEI</sequence>
<name>A0A6B2LDU0_9EUKA</name>
<dbReference type="Gene3D" id="3.40.50.300">
    <property type="entry name" value="P-loop containing nucleotide triphosphate hydrolases"/>
    <property type="match status" value="1"/>
</dbReference>
<protein>
    <recommendedName>
        <fullName evidence="3">Mitochondrial GTPase 1</fullName>
    </recommendedName>
</protein>
<dbReference type="InterPro" id="IPR023179">
    <property type="entry name" value="GTP-bd_ortho_bundle_sf"/>
</dbReference>
<evidence type="ECO:0000256" key="3">
    <source>
        <dbReference type="PIRNR" id="PIRNR006230"/>
    </source>
</evidence>
<keyword evidence="2 3" id="KW-0342">GTP-binding</keyword>
<dbReference type="InterPro" id="IPR016478">
    <property type="entry name" value="GTPase_MTG1"/>
</dbReference>
<dbReference type="PIRSF" id="PIRSF006230">
    <property type="entry name" value="MG442"/>
    <property type="match status" value="1"/>
</dbReference>
<dbReference type="InterPro" id="IPR006073">
    <property type="entry name" value="GTP-bd"/>
</dbReference>
<comment type="similarity">
    <text evidence="3">Belongs to the TRAFAC class YlqF/YawG GTPase family. MTG1 subfamily.</text>
</comment>
<proteinExistence type="inferred from homology"/>
<accession>A0A6B2LDU0</accession>
<keyword evidence="3" id="KW-0496">Mitochondrion</keyword>
<evidence type="ECO:0000259" key="5">
    <source>
        <dbReference type="Pfam" id="PF01926"/>
    </source>
</evidence>
<evidence type="ECO:0000256" key="1">
    <source>
        <dbReference type="ARBA" id="ARBA00022741"/>
    </source>
</evidence>
<evidence type="ECO:0000313" key="6">
    <source>
        <dbReference type="EMBL" id="NDV35202.1"/>
    </source>
</evidence>
<feature type="binding site" evidence="4">
    <location>
        <begin position="112"/>
        <end position="117"/>
    </location>
    <ligand>
        <name>GTP</name>
        <dbReference type="ChEBI" id="CHEBI:37565"/>
    </ligand>
</feature>
<dbReference type="PANTHER" id="PTHR45782">
    <property type="entry name" value="MITOCHONDRIAL RIBOSOME-ASSOCIATED GTPASE 1"/>
    <property type="match status" value="1"/>
</dbReference>
<dbReference type="GO" id="GO:0032543">
    <property type="term" value="P:mitochondrial translation"/>
    <property type="evidence" value="ECO:0007669"/>
    <property type="project" value="TreeGrafter"/>
</dbReference>
<dbReference type="SUPFAM" id="SSF52540">
    <property type="entry name" value="P-loop containing nucleoside triphosphate hydrolases"/>
    <property type="match status" value="1"/>
</dbReference>
<keyword evidence="1 3" id="KW-0547">Nucleotide-binding</keyword>
<dbReference type="Pfam" id="PF01926">
    <property type="entry name" value="MMR_HSR1"/>
    <property type="match status" value="1"/>
</dbReference>
<organism evidence="6">
    <name type="scientific">Arcella intermedia</name>
    <dbReference type="NCBI Taxonomy" id="1963864"/>
    <lineage>
        <taxon>Eukaryota</taxon>
        <taxon>Amoebozoa</taxon>
        <taxon>Tubulinea</taxon>
        <taxon>Elardia</taxon>
        <taxon>Arcellinida</taxon>
        <taxon>Sphaerothecina</taxon>
        <taxon>Arcellidae</taxon>
        <taxon>Arcella</taxon>
    </lineage>
</organism>
<dbReference type="GO" id="GO:0005743">
    <property type="term" value="C:mitochondrial inner membrane"/>
    <property type="evidence" value="ECO:0007669"/>
    <property type="project" value="UniProtKB-SubCell"/>
</dbReference>
<reference evidence="6" key="1">
    <citation type="journal article" date="2020" name="J. Eukaryot. Microbiol.">
        <title>De novo Sequencing, Assembly and Annotation of the Transcriptome for the Free-Living Testate Amoeba Arcella intermedia.</title>
        <authorList>
            <person name="Ribeiro G.M."/>
            <person name="Porfirio-Sousa A.L."/>
            <person name="Maurer-Alcala X.X."/>
            <person name="Katz L.A."/>
            <person name="Lahr D.J.G."/>
        </authorList>
    </citation>
    <scope>NUCLEOTIDE SEQUENCE</scope>
</reference>
<dbReference type="GO" id="GO:0005525">
    <property type="term" value="F:GTP binding"/>
    <property type="evidence" value="ECO:0007669"/>
    <property type="project" value="UniProtKB-KW"/>
</dbReference>
<dbReference type="EMBL" id="GIBP01006233">
    <property type="protein sequence ID" value="NDV35202.1"/>
    <property type="molecule type" value="Transcribed_RNA"/>
</dbReference>
<comment type="subcellular location">
    <subcellularLocation>
        <location evidence="3">Mitochondrion inner membrane</location>
        <topology evidence="3">Peripheral membrane protein</topology>
    </subcellularLocation>
</comment>
<feature type="binding site" evidence="4">
    <location>
        <position position="158"/>
    </location>
    <ligand>
        <name>GTP</name>
        <dbReference type="ChEBI" id="CHEBI:37565"/>
    </ligand>
</feature>
<dbReference type="PANTHER" id="PTHR45782:SF4">
    <property type="entry name" value="MITOCHONDRIAL RIBOSOME-ASSOCIATED GTPASE 1"/>
    <property type="match status" value="1"/>
</dbReference>
<dbReference type="InterPro" id="IPR027417">
    <property type="entry name" value="P-loop_NTPase"/>
</dbReference>
<evidence type="ECO:0000256" key="2">
    <source>
        <dbReference type="ARBA" id="ARBA00023134"/>
    </source>
</evidence>
<dbReference type="Gene3D" id="1.10.1580.10">
    <property type="match status" value="1"/>
</dbReference>
<evidence type="ECO:0000256" key="4">
    <source>
        <dbReference type="PIRSR" id="PIRSR006230-1"/>
    </source>
</evidence>
<feature type="domain" description="G" evidence="5">
    <location>
        <begin position="106"/>
        <end position="160"/>
    </location>
</feature>
<dbReference type="GO" id="GO:0003924">
    <property type="term" value="F:GTPase activity"/>
    <property type="evidence" value="ECO:0007669"/>
    <property type="project" value="TreeGrafter"/>
</dbReference>